<feature type="compositionally biased region" description="Polar residues" evidence="1">
    <location>
        <begin position="77"/>
        <end position="88"/>
    </location>
</feature>
<dbReference type="PANTHER" id="PTHR10948">
    <property type="entry name" value="TRANSPOSASE"/>
    <property type="match status" value="1"/>
</dbReference>
<keyword evidence="4" id="KW-1185">Reference proteome</keyword>
<dbReference type="PANTHER" id="PTHR10948:SF23">
    <property type="entry name" value="TRANSPOSASE INSI FOR INSERTION SEQUENCE ELEMENT IS30A-RELATED"/>
    <property type="match status" value="1"/>
</dbReference>
<gene>
    <name evidence="3" type="ORF">JTE88_04515</name>
</gene>
<dbReference type="EMBL" id="CP070228">
    <property type="protein sequence ID" value="QRV01389.1"/>
    <property type="molecule type" value="Genomic_DNA"/>
</dbReference>
<evidence type="ECO:0000313" key="3">
    <source>
        <dbReference type="EMBL" id="QRV01389.1"/>
    </source>
</evidence>
<name>A0ABX7IFR7_9ACTO</name>
<feature type="region of interest" description="Disordered" evidence="1">
    <location>
        <begin position="48"/>
        <end position="88"/>
    </location>
</feature>
<feature type="compositionally biased region" description="Basic and acidic residues" evidence="1">
    <location>
        <begin position="48"/>
        <end position="63"/>
    </location>
</feature>
<dbReference type="InterPro" id="IPR051917">
    <property type="entry name" value="Transposase-Integrase"/>
</dbReference>
<evidence type="ECO:0000256" key="1">
    <source>
        <dbReference type="SAM" id="MobiDB-lite"/>
    </source>
</evidence>
<evidence type="ECO:0000259" key="2">
    <source>
        <dbReference type="Pfam" id="PF13936"/>
    </source>
</evidence>
<sequence>MDKPNPLSSRYLSQDERIIIADIAKYNASIRKISQRLGRAPFSISREVRANNKPDNRSYEPYRAHHISHQRLKQPKTPKNSTTAPAKH</sequence>
<dbReference type="InterPro" id="IPR025246">
    <property type="entry name" value="IS30-like_HTH"/>
</dbReference>
<dbReference type="Pfam" id="PF13936">
    <property type="entry name" value="HTH_38"/>
    <property type="match status" value="1"/>
</dbReference>
<dbReference type="Proteomes" id="UP000602653">
    <property type="component" value="Chromosome"/>
</dbReference>
<evidence type="ECO:0000313" key="4">
    <source>
        <dbReference type="Proteomes" id="UP000602653"/>
    </source>
</evidence>
<protein>
    <submittedName>
        <fullName evidence="3">Helix-turn-helix domain-containing protein</fullName>
    </submittedName>
</protein>
<dbReference type="RefSeq" id="WP_204422988.1">
    <property type="nucleotide sequence ID" value="NZ_CP070228.1"/>
</dbReference>
<accession>A0ABX7IFR7</accession>
<organism evidence="3 4">
    <name type="scientific">Arcanobacterium phocisimile</name>
    <dbReference type="NCBI Taxonomy" id="1302235"/>
    <lineage>
        <taxon>Bacteria</taxon>
        <taxon>Bacillati</taxon>
        <taxon>Actinomycetota</taxon>
        <taxon>Actinomycetes</taxon>
        <taxon>Actinomycetales</taxon>
        <taxon>Actinomycetaceae</taxon>
        <taxon>Arcanobacterium</taxon>
    </lineage>
</organism>
<reference evidence="3 4" key="1">
    <citation type="submission" date="2021-02" db="EMBL/GenBank/DDBJ databases">
        <title>Complete Genome Sequence of Arcanobacterium phocisimile strain DSM 26142T from a harbour seal.</title>
        <authorList>
            <person name="Borowiak M."/>
            <person name="Alssahen M."/>
            <person name="Malorny B."/>
            <person name="Laemmler C."/>
            <person name="Siebert U."/>
            <person name="Ploetz M."/>
            <person name="Abdulmawjood A."/>
        </authorList>
    </citation>
    <scope>NUCLEOTIDE SEQUENCE [LARGE SCALE GENOMIC DNA]</scope>
    <source>
        <strain evidence="3 4">DSM 26142</strain>
    </source>
</reference>
<feature type="compositionally biased region" description="Basic residues" evidence="1">
    <location>
        <begin position="64"/>
        <end position="76"/>
    </location>
</feature>
<feature type="domain" description="Transposase IS30-like HTH" evidence="2">
    <location>
        <begin position="10"/>
        <end position="51"/>
    </location>
</feature>
<proteinExistence type="predicted"/>